<keyword evidence="1" id="KW-0732">Signal</keyword>
<name>A0A673GB08_9TELE</name>
<reference evidence="2" key="2">
    <citation type="submission" date="2025-09" db="UniProtKB">
        <authorList>
            <consortium name="Ensembl"/>
        </authorList>
    </citation>
    <scope>IDENTIFICATION</scope>
</reference>
<dbReference type="Ensembl" id="ENSSRHT00000013066.1">
    <property type="protein sequence ID" value="ENSSRHP00000012608.1"/>
    <property type="gene ID" value="ENSSRHG00000007198.1"/>
</dbReference>
<dbReference type="PROSITE" id="PS51257">
    <property type="entry name" value="PROKAR_LIPOPROTEIN"/>
    <property type="match status" value="1"/>
</dbReference>
<dbReference type="Proteomes" id="UP000472270">
    <property type="component" value="Unassembled WGS sequence"/>
</dbReference>
<evidence type="ECO:0000256" key="1">
    <source>
        <dbReference type="SAM" id="SignalP"/>
    </source>
</evidence>
<reference evidence="2" key="1">
    <citation type="submission" date="2025-08" db="UniProtKB">
        <authorList>
            <consortium name="Ensembl"/>
        </authorList>
    </citation>
    <scope>IDENTIFICATION</scope>
</reference>
<evidence type="ECO:0000313" key="3">
    <source>
        <dbReference type="Proteomes" id="UP000472270"/>
    </source>
</evidence>
<protein>
    <submittedName>
        <fullName evidence="2">Uncharacterized protein</fullName>
    </submittedName>
</protein>
<evidence type="ECO:0000313" key="2">
    <source>
        <dbReference type="Ensembl" id="ENSSRHP00000012608.1"/>
    </source>
</evidence>
<feature type="signal peptide" evidence="1">
    <location>
        <begin position="1"/>
        <end position="25"/>
    </location>
</feature>
<keyword evidence="3" id="KW-1185">Reference proteome</keyword>
<dbReference type="AlphaFoldDB" id="A0A673GB08"/>
<organism evidence="2 3">
    <name type="scientific">Sinocyclocheilus rhinocerous</name>
    <dbReference type="NCBI Taxonomy" id="307959"/>
    <lineage>
        <taxon>Eukaryota</taxon>
        <taxon>Metazoa</taxon>
        <taxon>Chordata</taxon>
        <taxon>Craniata</taxon>
        <taxon>Vertebrata</taxon>
        <taxon>Euteleostomi</taxon>
        <taxon>Actinopterygii</taxon>
        <taxon>Neopterygii</taxon>
        <taxon>Teleostei</taxon>
        <taxon>Ostariophysi</taxon>
        <taxon>Cypriniformes</taxon>
        <taxon>Cyprinidae</taxon>
        <taxon>Cyprininae</taxon>
        <taxon>Sinocyclocheilus</taxon>
    </lineage>
</organism>
<proteinExistence type="predicted"/>
<feature type="chain" id="PRO_5025476681" evidence="1">
    <location>
        <begin position="26"/>
        <end position="174"/>
    </location>
</feature>
<accession>A0A673GB08</accession>
<sequence length="174" mass="19457">MTARVYFSLIAVLSCLFGYLSITQAIQRRTTVKPGQCPIPESIPLCAESCFLPHRNVAQPPVALHAVNHVVREEVRAREAVTAKAMEAAMVREVVKGMVGDVAKEMVRDEAKVRDVVKEMVDVVREIVGDVFIEVVMGILHNAYWRSFQFNSLLICHVFPVRSNSLEIFCPTTT</sequence>